<dbReference type="SMART" id="SM00448">
    <property type="entry name" value="REC"/>
    <property type="match status" value="1"/>
</dbReference>
<organism evidence="7 8">
    <name type="scientific">Rahnella bonaserana</name>
    <dbReference type="NCBI Taxonomy" id="2816248"/>
    <lineage>
        <taxon>Bacteria</taxon>
        <taxon>Pseudomonadati</taxon>
        <taxon>Pseudomonadota</taxon>
        <taxon>Gammaproteobacteria</taxon>
        <taxon>Enterobacterales</taxon>
        <taxon>Yersiniaceae</taxon>
        <taxon>Rahnella</taxon>
    </lineage>
</organism>
<dbReference type="Pfam" id="PF00196">
    <property type="entry name" value="GerE"/>
    <property type="match status" value="1"/>
</dbReference>
<dbReference type="PANTHER" id="PTHR45566:SF2">
    <property type="entry name" value="NARL SUBFAMILY"/>
    <property type="match status" value="1"/>
</dbReference>
<evidence type="ECO:0000259" key="5">
    <source>
        <dbReference type="PROSITE" id="PS50043"/>
    </source>
</evidence>
<dbReference type="CDD" id="cd06170">
    <property type="entry name" value="LuxR_C_like"/>
    <property type="match status" value="1"/>
</dbReference>
<dbReference type="InterPro" id="IPR000792">
    <property type="entry name" value="Tscrpt_reg_LuxR_C"/>
</dbReference>
<dbReference type="PANTHER" id="PTHR45566">
    <property type="entry name" value="HTH-TYPE TRANSCRIPTIONAL REGULATOR YHJB-RELATED"/>
    <property type="match status" value="1"/>
</dbReference>
<dbReference type="Pfam" id="PF00072">
    <property type="entry name" value="Response_reg"/>
    <property type="match status" value="1"/>
</dbReference>
<reference evidence="7 8" key="1">
    <citation type="submission" date="2021-03" db="EMBL/GenBank/DDBJ databases">
        <title>Five novel Rahnella species.</title>
        <authorList>
            <person name="Brady C."/>
            <person name="Asselin J."/>
            <person name="Beer S."/>
            <person name="Bruberg M.B."/>
            <person name="Crampton B."/>
            <person name="Venter S."/>
            <person name="Arnold D."/>
            <person name="Denman S."/>
        </authorList>
    </citation>
    <scope>NUCLEOTIDE SEQUENCE [LARGE SCALE GENOMIC DNA]</scope>
    <source>
        <strain evidence="7 8">H11b</strain>
    </source>
</reference>
<dbReference type="RefSeq" id="WP_217172044.1">
    <property type="nucleotide sequence ID" value="NZ_JAFMOW010000051.1"/>
</dbReference>
<evidence type="ECO:0000256" key="2">
    <source>
        <dbReference type="ARBA" id="ARBA00023012"/>
    </source>
</evidence>
<evidence type="ECO:0000313" key="8">
    <source>
        <dbReference type="Proteomes" id="UP000734343"/>
    </source>
</evidence>
<dbReference type="Proteomes" id="UP000734343">
    <property type="component" value="Unassembled WGS sequence"/>
</dbReference>
<dbReference type="PROSITE" id="PS50043">
    <property type="entry name" value="HTH_LUXR_2"/>
    <property type="match status" value="1"/>
</dbReference>
<dbReference type="PROSITE" id="PS00622">
    <property type="entry name" value="HTH_LUXR_1"/>
    <property type="match status" value="1"/>
</dbReference>
<dbReference type="EMBL" id="JAFMOW010000051">
    <property type="protein sequence ID" value="MBU9854393.1"/>
    <property type="molecule type" value="Genomic_DNA"/>
</dbReference>
<evidence type="ECO:0000256" key="3">
    <source>
        <dbReference type="ARBA" id="ARBA00023125"/>
    </source>
</evidence>
<accession>A0ABS6LRW9</accession>
<feature type="modified residue" description="4-aspartylphosphate" evidence="4">
    <location>
        <position position="52"/>
    </location>
</feature>
<keyword evidence="3 7" id="KW-0238">DNA-binding</keyword>
<keyword evidence="8" id="KW-1185">Reference proteome</keyword>
<proteinExistence type="predicted"/>
<feature type="domain" description="Response regulatory" evidence="6">
    <location>
        <begin position="2"/>
        <end position="117"/>
    </location>
</feature>
<dbReference type="PROSITE" id="PS50110">
    <property type="entry name" value="RESPONSE_REGULATORY"/>
    <property type="match status" value="1"/>
</dbReference>
<gene>
    <name evidence="7" type="primary">evgA</name>
    <name evidence="7" type="ORF">J1778_03720</name>
</gene>
<dbReference type="CDD" id="cd17535">
    <property type="entry name" value="REC_NarL-like"/>
    <property type="match status" value="1"/>
</dbReference>
<evidence type="ECO:0000259" key="6">
    <source>
        <dbReference type="PROSITE" id="PS50110"/>
    </source>
</evidence>
<evidence type="ECO:0000256" key="4">
    <source>
        <dbReference type="PROSITE-ProRule" id="PRU00169"/>
    </source>
</evidence>
<evidence type="ECO:0000256" key="1">
    <source>
        <dbReference type="ARBA" id="ARBA00022553"/>
    </source>
</evidence>
<dbReference type="InterPro" id="IPR051015">
    <property type="entry name" value="EvgA-like"/>
</dbReference>
<dbReference type="SMART" id="SM00421">
    <property type="entry name" value="HTH_LUXR"/>
    <property type="match status" value="1"/>
</dbReference>
<dbReference type="InterPro" id="IPR058244">
    <property type="entry name" value="EvgA"/>
</dbReference>
<dbReference type="InterPro" id="IPR058245">
    <property type="entry name" value="NreC/VraR/RcsB-like_REC"/>
</dbReference>
<sequence length="204" mass="22825">MKAIVIDDHPMARLAIKMLLENSGFSVIKELEDGEFAILTVESTNPDLVVIDIDIPIVNGMEILERLRKRGYEGIIIVVSSKNERFYSRRSSEAGASGFVSKKEGLSNLMGAVTAAQNGYSYFPLFLGQYIGKRSSDEERLDSLSLQEFNVLLYILQGVDNNKIADKMKLSNKTVSTYKKRLLEKLDCNSLIELFAFSKDNNIG</sequence>
<dbReference type="GO" id="GO:0003677">
    <property type="term" value="F:DNA binding"/>
    <property type="evidence" value="ECO:0007669"/>
    <property type="project" value="UniProtKB-KW"/>
</dbReference>
<keyword evidence="2" id="KW-0902">Two-component regulatory system</keyword>
<comment type="caution">
    <text evidence="7">The sequence shown here is derived from an EMBL/GenBank/DDBJ whole genome shotgun (WGS) entry which is preliminary data.</text>
</comment>
<name>A0ABS6LRW9_9GAMM</name>
<keyword evidence="1 4" id="KW-0597">Phosphoprotein</keyword>
<dbReference type="InterPro" id="IPR001789">
    <property type="entry name" value="Sig_transdc_resp-reg_receiver"/>
</dbReference>
<protein>
    <submittedName>
        <fullName evidence="7">Acid-sensing system DNA-binding response regulator EvgA</fullName>
    </submittedName>
</protein>
<feature type="domain" description="HTH luxR-type" evidence="5">
    <location>
        <begin position="137"/>
        <end position="202"/>
    </location>
</feature>
<dbReference type="NCBIfam" id="NF007419">
    <property type="entry name" value="PRK09958.1"/>
    <property type="match status" value="1"/>
</dbReference>
<evidence type="ECO:0000313" key="7">
    <source>
        <dbReference type="EMBL" id="MBU9854393.1"/>
    </source>
</evidence>